<reference evidence="2" key="2">
    <citation type="submission" date="2017-06" db="EMBL/GenBank/DDBJ databases">
        <title>WGS assembly of Brachypodium distachyon.</title>
        <authorList>
            <consortium name="The International Brachypodium Initiative"/>
            <person name="Lucas S."/>
            <person name="Harmon-Smith M."/>
            <person name="Lail K."/>
            <person name="Tice H."/>
            <person name="Grimwood J."/>
            <person name="Bruce D."/>
            <person name="Barry K."/>
            <person name="Shu S."/>
            <person name="Lindquist E."/>
            <person name="Wang M."/>
            <person name="Pitluck S."/>
            <person name="Vogel J.P."/>
            <person name="Garvin D.F."/>
            <person name="Mockler T.C."/>
            <person name="Schmutz J."/>
            <person name="Rokhsar D."/>
            <person name="Bevan M.W."/>
        </authorList>
    </citation>
    <scope>NUCLEOTIDE SEQUENCE</scope>
    <source>
        <strain evidence="2">Bd21</strain>
    </source>
</reference>
<organism evidence="2">
    <name type="scientific">Brachypodium distachyon</name>
    <name type="common">Purple false brome</name>
    <name type="synonym">Trachynia distachya</name>
    <dbReference type="NCBI Taxonomy" id="15368"/>
    <lineage>
        <taxon>Eukaryota</taxon>
        <taxon>Viridiplantae</taxon>
        <taxon>Streptophyta</taxon>
        <taxon>Embryophyta</taxon>
        <taxon>Tracheophyta</taxon>
        <taxon>Spermatophyta</taxon>
        <taxon>Magnoliopsida</taxon>
        <taxon>Liliopsida</taxon>
        <taxon>Poales</taxon>
        <taxon>Poaceae</taxon>
        <taxon>BOP clade</taxon>
        <taxon>Pooideae</taxon>
        <taxon>Stipodae</taxon>
        <taxon>Brachypodieae</taxon>
        <taxon>Brachypodium</taxon>
    </lineage>
</organism>
<dbReference type="Proteomes" id="UP000008810">
    <property type="component" value="Chromosome 3"/>
</dbReference>
<dbReference type="SUPFAM" id="SSF56219">
    <property type="entry name" value="DNase I-like"/>
    <property type="match status" value="1"/>
</dbReference>
<feature type="domain" description="Endonuclease/exonuclease/phosphatase" evidence="1">
    <location>
        <begin position="64"/>
        <end position="207"/>
    </location>
</feature>
<accession>A0A0Q3JP77</accession>
<evidence type="ECO:0000313" key="4">
    <source>
        <dbReference type="Proteomes" id="UP000008810"/>
    </source>
</evidence>
<dbReference type="Pfam" id="PF03372">
    <property type="entry name" value="Exo_endo_phos"/>
    <property type="match status" value="1"/>
</dbReference>
<dbReference type="GO" id="GO:0003824">
    <property type="term" value="F:catalytic activity"/>
    <property type="evidence" value="ECO:0007669"/>
    <property type="project" value="InterPro"/>
</dbReference>
<dbReference type="Gramene" id="KQK00265">
    <property type="protein sequence ID" value="KQK00265"/>
    <property type="gene ID" value="BRADI_3g48665v3"/>
</dbReference>
<dbReference type="EnsemblPlants" id="KQK00265">
    <property type="protein sequence ID" value="KQK00265"/>
    <property type="gene ID" value="BRADI_3g48665v3"/>
</dbReference>
<reference evidence="2 3" key="1">
    <citation type="journal article" date="2010" name="Nature">
        <title>Genome sequencing and analysis of the model grass Brachypodium distachyon.</title>
        <authorList>
            <consortium name="International Brachypodium Initiative"/>
        </authorList>
    </citation>
    <scope>NUCLEOTIDE SEQUENCE [LARGE SCALE GENOMIC DNA]</scope>
    <source>
        <strain evidence="2 3">Bd21</strain>
    </source>
</reference>
<evidence type="ECO:0000259" key="1">
    <source>
        <dbReference type="Pfam" id="PF03372"/>
    </source>
</evidence>
<sequence length="217" mass="24231">AVKWTKFSPSPSNAARLCQKSDHVVPHVNFLPRKNPQCFFYVPASGTCGGILLAGDASVFVASFPHQTSCSITARISAVGGEGGEWWCTMVCGPHREVDKPAFLQEIRDIRDLHPGPWAILGDFNLIVNPEDKSNSRIHPRMMGRFRRVLADLDLKELYLAGRRYTWSNERDSPTLERLDRVFTSVDWEGMFPAAFLSALSTDTSDHAPLLLELDAM</sequence>
<dbReference type="PANTHER" id="PTHR33710:SF48">
    <property type="entry name" value="OS02G0307075 PROTEIN"/>
    <property type="match status" value="1"/>
</dbReference>
<dbReference type="PANTHER" id="PTHR33710">
    <property type="entry name" value="BNAC02G09200D PROTEIN"/>
    <property type="match status" value="1"/>
</dbReference>
<feature type="non-terminal residue" evidence="2">
    <location>
        <position position="1"/>
    </location>
</feature>
<dbReference type="OrthoDB" id="685351at2759"/>
<dbReference type="Gene3D" id="3.60.10.10">
    <property type="entry name" value="Endonuclease/exonuclease/phosphatase"/>
    <property type="match status" value="1"/>
</dbReference>
<gene>
    <name evidence="2" type="ORF">BRADI_3g48665v3</name>
</gene>
<dbReference type="InParanoid" id="A0A0Q3JP77"/>
<dbReference type="InterPro" id="IPR036691">
    <property type="entry name" value="Endo/exonu/phosph_ase_sf"/>
</dbReference>
<dbReference type="InterPro" id="IPR005135">
    <property type="entry name" value="Endo/exonuclease/phosphatase"/>
</dbReference>
<dbReference type="EMBL" id="CM000882">
    <property type="protein sequence ID" value="KQK00265.2"/>
    <property type="molecule type" value="Genomic_DNA"/>
</dbReference>
<name>A0A0Q3JP77_BRADI</name>
<protein>
    <recommendedName>
        <fullName evidence="1">Endonuclease/exonuclease/phosphatase domain-containing protein</fullName>
    </recommendedName>
</protein>
<reference evidence="3" key="3">
    <citation type="submission" date="2018-08" db="UniProtKB">
        <authorList>
            <consortium name="EnsemblPlants"/>
        </authorList>
    </citation>
    <scope>IDENTIFICATION</scope>
    <source>
        <strain evidence="3">cv. Bd21</strain>
    </source>
</reference>
<proteinExistence type="predicted"/>
<keyword evidence="4" id="KW-1185">Reference proteome</keyword>
<dbReference type="AlphaFoldDB" id="A0A0Q3JP77"/>
<evidence type="ECO:0000313" key="2">
    <source>
        <dbReference type="EMBL" id="KQK00265.2"/>
    </source>
</evidence>
<evidence type="ECO:0000313" key="3">
    <source>
        <dbReference type="EnsemblPlants" id="KQK00265"/>
    </source>
</evidence>
<feature type="non-terminal residue" evidence="2">
    <location>
        <position position="217"/>
    </location>
</feature>